<comment type="pathway">
    <text evidence="2">Protein modification; protein ubiquitination.</text>
</comment>
<gene>
    <name evidence="21" type="ORF">DVH24_007695</name>
</gene>
<dbReference type="SMART" id="SM00441">
    <property type="entry name" value="FF"/>
    <property type="match status" value="5"/>
</dbReference>
<feature type="region of interest" description="Disordered" evidence="14">
    <location>
        <begin position="518"/>
        <end position="577"/>
    </location>
</feature>
<evidence type="ECO:0000256" key="6">
    <source>
        <dbReference type="ARBA" id="ARBA00022833"/>
    </source>
</evidence>
<name>A0A498HHH1_MALDO</name>
<dbReference type="InterPro" id="IPR035979">
    <property type="entry name" value="RBD_domain_sf"/>
</dbReference>
<dbReference type="InterPro" id="IPR000504">
    <property type="entry name" value="RRM_dom"/>
</dbReference>
<evidence type="ECO:0000256" key="3">
    <source>
        <dbReference type="ARBA" id="ARBA00022723"/>
    </source>
</evidence>
<feature type="compositionally biased region" description="Basic and acidic residues" evidence="14">
    <location>
        <begin position="548"/>
        <end position="557"/>
    </location>
</feature>
<evidence type="ECO:0000256" key="9">
    <source>
        <dbReference type="ARBA" id="ARBA00058775"/>
    </source>
</evidence>
<dbReference type="PANTHER" id="PTHR15377">
    <property type="entry name" value="TRANSCRIPTION ELONGATION REGULATOR 1"/>
    <property type="match status" value="1"/>
</dbReference>
<evidence type="ECO:0000256" key="7">
    <source>
        <dbReference type="ARBA" id="ARBA00022884"/>
    </source>
</evidence>
<feature type="region of interest" description="Disordered" evidence="14">
    <location>
        <begin position="1303"/>
        <end position="1411"/>
    </location>
</feature>
<keyword evidence="22" id="KW-1185">Reference proteome</keyword>
<dbReference type="GO" id="GO:0008270">
    <property type="term" value="F:zinc ion binding"/>
    <property type="evidence" value="ECO:0007669"/>
    <property type="project" value="UniProtKB-KW"/>
</dbReference>
<keyword evidence="5 12" id="KW-0863">Zinc-finger</keyword>
<dbReference type="GO" id="GO:0003712">
    <property type="term" value="F:transcription coregulator activity"/>
    <property type="evidence" value="ECO:0007669"/>
    <property type="project" value="TreeGrafter"/>
</dbReference>
<dbReference type="Gene3D" id="3.30.70.330">
    <property type="match status" value="1"/>
</dbReference>
<sequence length="1950" mass="214355">MASPAWLPQEVKPSVSVSPAGGASTQTAASPASIVGPTTSSSLGGSVNDSIQEPLQNTFGNAPSFAVPGPSFSYNVPPNANISFGTSQQSSPSSAIKSNPPASPVVQAPVHGLSSSASPFSYNIPKSGYSFPSNQQFQSGMNIPPAVAQETGNASLSSTSSHSGSLPAPTTSNSTMNISSTPNAGPKTLWVSTAPSFNMTPGMPGTPRTPGPPGIAHSVQISFNPTVPSAPIDSSVANRPSMQAVPVASSAVQPHVSAPYPSLSAMGAPWLSSPQIGGLPRPPFLPYPAAFPGPFPLPAHVMPLASVPLPDSQPPGVTPVGNTAANAVSSVGSGHQLAGSSVMQKELPHPGVGPENRAAVNEQLVAWTAHKTETGVVYYYNALTGESTYDKPPGFKEEPDKVSMQPTPVSTVNLAGTDWVLVTTSDGKKFYHNSKTKVSSWQIPNEVIELKKQQDSDVPKEHTLSVPNNNLMIEKGSAPVSMSAPAINTGGREAMPFKPSAVLGTSSALDLIKRKLQDPVTSSPIPAPSESNGARGVESTPKGQQSENSKDKLKETNGDGNLSDSSSDSEDADSGPTKEECIIQFKEMLKERGVAPFSKWEKELPKIVFDPRFKAIPSHEARRSLFEHYVKTRAEEERKEKRAAQKAAIEGFKQLLDEASEDIDRNTDYQSFRRKWGNDPRFEALDRKDREHLLNERVLPLKRAAEEKVQAVRAAASAGFKSMLKEKGDITVSSRWSRVKDNLRNDPRYKNVRHEDREALFNEYISGLKAVEEEAEREAKAKRDEQEKLRERERELRKRKEREEQETERVRLKVRRKEAVATFQALLVETIKDPQASWTGSRPKLEKDPQRRAANPDLDPSDMEKLFREHVKMLNERCAHEFRTLLAEVLTAEAASQETEDGKTVLNSWSTAKRILKVDPRYDKTPRKEREVLWRRYSEEMLRKQKSAVDQKEDRKTDAKTRSSADAGRNPYGSRGFAEGDCAIAQLGLGFHLSEARGSRPTSRTQWSYMATYTGKGAPSNGSIYVCNLPEGTDENMLAEHFGTIGLLKKDKRTGRPKIWLYRDKLTNEPKGDATVTYEDPHAASAAVEWFNDKEFHGNTIGVFIAESKSKDDQTHNTLVDPSFGDDFDGPEEAAQDTNGGGGGGRGRGDATGKAWQQEGDWTCPNTSCANVNFAFRGVCNRCGSARPTGTSGGAGGGGRGRGRGVDAGGRGGPVGAPTGGLFGPNDWPCPMCANINWAKRTKCNICNTNKPGHNEGGVRGGRGGGYKELDEEELEEIKRRRREAEQDDGEMYDEFGNLKKKFRAKTHPTETGRALPGAGRAGWEVEEIGAIDRDGRERNRERGRERDDRPSSKNRDRDDGYRRRSRSRERDRDRGRDRPRDYDYDREKEYGRERDRDRDRDRHRHPAAAAAAMPHLSDLQIYIGQQTFFVNEEILSKYSSRLKKMIKEERRRTQMKNSGIKIDGFPGGPDGFELVSRFCYNNGRITLTVSNVCLLHCSAIFLGMTEKLSPRNLLQKTSHFLEGLFEWSFKDVLVCLNSCRSFFDHADSSGLLDKLITALLAKIAQNSDVSNLIATSPSSSSSPETASGFRLSSTPESLRPSSSSRAWWFDDVAVLPPNIIEKLLQILGAYGPENNSLILTRFLLHYLKISAQKKPGNSKCELGGLADTAVHGVILVGKKVFSCRALFWVLRIVSGFGISKEYKVGLERLIGGMIDEATLDDLLVSGHDRGVYDVNLVIRMFKVFVNGEGVSVQRLKKAGRLVDKYLGEISPDQNLKISKFLGVAESLPDSARDCFDGVYRAIDIYLEAHPNLSFEERSRLCRCLNYEKLSLETCKELAKNPKIPPRVAIQALISQNTKITPPPPPTPRKLVVNQSQHFCSDIVLYKDGGEGEESSAEEDSASLDLQRMQWRVVELEKLCRQMKGQMSRMVKHNALTATPTHSRSLPRLC</sequence>
<dbReference type="FunFam" id="3.30.70.330:FF:000574">
    <property type="entry name" value="HIV Tat-specific factor 1"/>
    <property type="match status" value="1"/>
</dbReference>
<feature type="domain" description="WW" evidence="15">
    <location>
        <begin position="419"/>
        <end position="446"/>
    </location>
</feature>
<comment type="caution">
    <text evidence="21">The sequence shown here is derived from an EMBL/GenBank/DDBJ whole genome shotgun (WGS) entry which is preliminary data.</text>
</comment>
<organism evidence="21 22">
    <name type="scientific">Malus domestica</name>
    <name type="common">Apple</name>
    <name type="synonym">Pyrus malus</name>
    <dbReference type="NCBI Taxonomy" id="3750"/>
    <lineage>
        <taxon>Eukaryota</taxon>
        <taxon>Viridiplantae</taxon>
        <taxon>Streptophyta</taxon>
        <taxon>Embryophyta</taxon>
        <taxon>Tracheophyta</taxon>
        <taxon>Spermatophyta</taxon>
        <taxon>Magnoliopsida</taxon>
        <taxon>eudicotyledons</taxon>
        <taxon>Gunneridae</taxon>
        <taxon>Pentapetalae</taxon>
        <taxon>rosids</taxon>
        <taxon>fabids</taxon>
        <taxon>Rosales</taxon>
        <taxon>Rosaceae</taxon>
        <taxon>Amygdaloideae</taxon>
        <taxon>Maleae</taxon>
        <taxon>Malus</taxon>
    </lineage>
</organism>
<feature type="domain" description="FF" evidence="20">
    <location>
        <begin position="713"/>
        <end position="767"/>
    </location>
</feature>
<dbReference type="SUPFAM" id="SSF51045">
    <property type="entry name" value="WW domain"/>
    <property type="match status" value="2"/>
</dbReference>
<feature type="region of interest" description="Disordered" evidence="14">
    <location>
        <begin position="1"/>
        <end position="62"/>
    </location>
</feature>
<evidence type="ECO:0000259" key="15">
    <source>
        <dbReference type="PROSITE" id="PS50020"/>
    </source>
</evidence>
<evidence type="ECO:0000256" key="5">
    <source>
        <dbReference type="ARBA" id="ARBA00022771"/>
    </source>
</evidence>
<feature type="region of interest" description="Disordered" evidence="14">
    <location>
        <begin position="1110"/>
        <end position="1156"/>
    </location>
</feature>
<evidence type="ECO:0000256" key="4">
    <source>
        <dbReference type="ARBA" id="ARBA00022737"/>
    </source>
</evidence>
<dbReference type="InterPro" id="IPR027356">
    <property type="entry name" value="NPH3_dom"/>
</dbReference>
<dbReference type="InterPro" id="IPR001876">
    <property type="entry name" value="Znf_RanBP2"/>
</dbReference>
<proteinExistence type="inferred from homology"/>
<dbReference type="GO" id="GO:0070063">
    <property type="term" value="F:RNA polymerase binding"/>
    <property type="evidence" value="ECO:0007669"/>
    <property type="project" value="InterPro"/>
</dbReference>
<dbReference type="PROSITE" id="PS50020">
    <property type="entry name" value="WW_DOMAIN_2"/>
    <property type="match status" value="2"/>
</dbReference>
<dbReference type="InterPro" id="IPR000210">
    <property type="entry name" value="BTB/POZ_dom"/>
</dbReference>
<feature type="compositionally biased region" description="Low complexity" evidence="14">
    <location>
        <begin position="87"/>
        <end position="100"/>
    </location>
</feature>
<dbReference type="FunFam" id="4.10.1060.10:FF:000008">
    <property type="entry name" value="TATA-binding protein-associated factor 2N isoform X1"/>
    <property type="match status" value="1"/>
</dbReference>
<reference evidence="21 22" key="1">
    <citation type="submission" date="2018-10" db="EMBL/GenBank/DDBJ databases">
        <title>A high-quality apple genome assembly.</title>
        <authorList>
            <person name="Hu J."/>
        </authorList>
    </citation>
    <scope>NUCLEOTIDE SEQUENCE [LARGE SCALE GENOMIC DNA]</scope>
    <source>
        <strain evidence="22">cv. HFTH1</strain>
        <tissue evidence="21">Young leaf</tissue>
    </source>
</reference>
<evidence type="ECO:0000256" key="11">
    <source>
        <dbReference type="PROSITE-ProRule" id="PRU00176"/>
    </source>
</evidence>
<keyword evidence="7 11" id="KW-0694">RNA-binding</keyword>
<dbReference type="CDD" id="cd12534">
    <property type="entry name" value="RRM_SARFH"/>
    <property type="match status" value="1"/>
</dbReference>
<dbReference type="Gene3D" id="4.10.1060.10">
    <property type="entry name" value="Zinc finger, RanBP2-type"/>
    <property type="match status" value="2"/>
</dbReference>
<keyword evidence="8" id="KW-0539">Nucleus</keyword>
<dbReference type="Pfam" id="PF01846">
    <property type="entry name" value="FF"/>
    <property type="match status" value="4"/>
</dbReference>
<dbReference type="FunFam" id="1.10.10.440:FF:000020">
    <property type="entry name" value="Pre-mRNA-processing protein 40C"/>
    <property type="match status" value="1"/>
</dbReference>
<evidence type="ECO:0000256" key="1">
    <source>
        <dbReference type="ARBA" id="ARBA00004123"/>
    </source>
</evidence>
<dbReference type="PROSITE" id="PS50199">
    <property type="entry name" value="ZF_RANBP2_2"/>
    <property type="match status" value="2"/>
</dbReference>
<feature type="region of interest" description="Disordered" evidence="14">
    <location>
        <begin position="944"/>
        <end position="973"/>
    </location>
</feature>
<dbReference type="InterPro" id="IPR036020">
    <property type="entry name" value="WW_dom_sf"/>
</dbReference>
<dbReference type="FunFam" id="1.10.10.440:FF:000030">
    <property type="entry name" value="Pre-mRNA-processing protein 40C"/>
    <property type="match status" value="1"/>
</dbReference>
<feature type="domain" description="RanBP2-type" evidence="18">
    <location>
        <begin position="1158"/>
        <end position="1189"/>
    </location>
</feature>
<feature type="compositionally biased region" description="Acidic residues" evidence="14">
    <location>
        <begin position="1124"/>
        <end position="1135"/>
    </location>
</feature>
<evidence type="ECO:0000259" key="17">
    <source>
        <dbReference type="PROSITE" id="PS50102"/>
    </source>
</evidence>
<keyword evidence="3" id="KW-0479">Metal-binding</keyword>
<dbReference type="GO" id="GO:0005634">
    <property type="term" value="C:nucleus"/>
    <property type="evidence" value="ECO:0007669"/>
    <property type="project" value="UniProtKB-SubCell"/>
</dbReference>
<dbReference type="SMART" id="SM00360">
    <property type="entry name" value="RRM"/>
    <property type="match status" value="1"/>
</dbReference>
<dbReference type="SUPFAM" id="SSF54928">
    <property type="entry name" value="RNA-binding domain, RBD"/>
    <property type="match status" value="1"/>
</dbReference>
<evidence type="ECO:0000259" key="18">
    <source>
        <dbReference type="PROSITE" id="PS50199"/>
    </source>
</evidence>
<protein>
    <recommendedName>
        <fullName evidence="23">Pre-mRNA-processing protein 40C</fullName>
    </recommendedName>
</protein>
<dbReference type="FunFam" id="1.10.10.440:FF:000028">
    <property type="entry name" value="Pre-mRNA-processing protein 40C"/>
    <property type="match status" value="1"/>
</dbReference>
<feature type="compositionally biased region" description="Gly residues" evidence="14">
    <location>
        <begin position="1191"/>
        <end position="1214"/>
    </location>
</feature>
<evidence type="ECO:0000256" key="13">
    <source>
        <dbReference type="PROSITE-ProRule" id="PRU00982"/>
    </source>
</evidence>
<feature type="domain" description="RanBP2-type" evidence="18">
    <location>
        <begin position="1224"/>
        <end position="1253"/>
    </location>
</feature>
<dbReference type="SMART" id="SM00456">
    <property type="entry name" value="WW"/>
    <property type="match status" value="2"/>
</dbReference>
<comment type="similarity">
    <text evidence="13">Belongs to the NPH3 family.</text>
</comment>
<dbReference type="PROSITE" id="PS50102">
    <property type="entry name" value="RRM"/>
    <property type="match status" value="1"/>
</dbReference>
<feature type="domain" description="WW" evidence="15">
    <location>
        <begin position="367"/>
        <end position="394"/>
    </location>
</feature>
<feature type="region of interest" description="Disordered" evidence="14">
    <location>
        <begin position="1575"/>
        <end position="1603"/>
    </location>
</feature>
<dbReference type="FunFam" id="1.10.10.440:FF:000021">
    <property type="entry name" value="pre-mRNA-processing protein 40C isoform X1"/>
    <property type="match status" value="1"/>
</dbReference>
<evidence type="ECO:0000256" key="8">
    <source>
        <dbReference type="ARBA" id="ARBA00023242"/>
    </source>
</evidence>
<feature type="compositionally biased region" description="Low complexity" evidence="14">
    <location>
        <begin position="155"/>
        <end position="183"/>
    </location>
</feature>
<dbReference type="SUPFAM" id="SSF90209">
    <property type="entry name" value="Ran binding protein zinc finger-like"/>
    <property type="match status" value="2"/>
</dbReference>
<evidence type="ECO:0000256" key="2">
    <source>
        <dbReference type="ARBA" id="ARBA00004906"/>
    </source>
</evidence>
<dbReference type="PANTHER" id="PTHR15377:SF3">
    <property type="entry name" value="WW DOMAIN-CONTAINING PROTEIN"/>
    <property type="match status" value="1"/>
</dbReference>
<evidence type="ECO:0000259" key="20">
    <source>
        <dbReference type="PROSITE" id="PS51676"/>
    </source>
</evidence>
<dbReference type="GO" id="GO:0003723">
    <property type="term" value="F:RNA binding"/>
    <property type="evidence" value="ECO:0007669"/>
    <property type="project" value="UniProtKB-UniRule"/>
</dbReference>
<feature type="region of interest" description="Disordered" evidence="14">
    <location>
        <begin position="778"/>
        <end position="810"/>
    </location>
</feature>
<keyword evidence="4" id="KW-0677">Repeat</keyword>
<dbReference type="CDD" id="cd00201">
    <property type="entry name" value="WW"/>
    <property type="match status" value="2"/>
</dbReference>
<feature type="compositionally biased region" description="Basic and acidic residues" evidence="14">
    <location>
        <begin position="944"/>
        <end position="963"/>
    </location>
</feature>
<dbReference type="Pfam" id="PF00076">
    <property type="entry name" value="RRM_1"/>
    <property type="match status" value="1"/>
</dbReference>
<dbReference type="Pfam" id="PF00397">
    <property type="entry name" value="WW"/>
    <property type="match status" value="2"/>
</dbReference>
<comment type="similarity">
    <text evidence="10">Belongs to the TAF15 family.</text>
</comment>
<evidence type="ECO:0000259" key="16">
    <source>
        <dbReference type="PROSITE" id="PS50097"/>
    </source>
</evidence>
<feature type="region of interest" description="Disordered" evidence="14">
    <location>
        <begin position="150"/>
        <end position="215"/>
    </location>
</feature>
<dbReference type="SMART" id="SM00547">
    <property type="entry name" value="ZnF_RBZ"/>
    <property type="match status" value="2"/>
</dbReference>
<dbReference type="PROSITE" id="PS01358">
    <property type="entry name" value="ZF_RANBP2_1"/>
    <property type="match status" value="2"/>
</dbReference>
<dbReference type="Gene3D" id="3.30.710.10">
    <property type="entry name" value="Potassium Channel Kv1.1, Chain A"/>
    <property type="match status" value="1"/>
</dbReference>
<dbReference type="PROSITE" id="PS51649">
    <property type="entry name" value="NPH3"/>
    <property type="match status" value="1"/>
</dbReference>
<feature type="domain" description="FF" evidence="20">
    <location>
        <begin position="645"/>
        <end position="700"/>
    </location>
</feature>
<evidence type="ECO:0000313" key="22">
    <source>
        <dbReference type="Proteomes" id="UP000290289"/>
    </source>
</evidence>
<feature type="domain" description="BTB" evidence="16">
    <location>
        <begin position="1418"/>
        <end position="1483"/>
    </location>
</feature>
<dbReference type="SUPFAM" id="SSF54695">
    <property type="entry name" value="POZ domain"/>
    <property type="match status" value="1"/>
</dbReference>
<dbReference type="InterPro" id="IPR011333">
    <property type="entry name" value="SKP1/BTB/POZ_sf"/>
</dbReference>
<dbReference type="FunFam" id="1.10.10.440:FF:000031">
    <property type="entry name" value="Pre-mRNA-processing protein 40C isoform C"/>
    <property type="match status" value="1"/>
</dbReference>
<dbReference type="InterPro" id="IPR045148">
    <property type="entry name" value="TCRG1-like"/>
</dbReference>
<dbReference type="InterPro" id="IPR001202">
    <property type="entry name" value="WW_dom"/>
</dbReference>
<evidence type="ECO:0000256" key="14">
    <source>
        <dbReference type="SAM" id="MobiDB-lite"/>
    </source>
</evidence>
<dbReference type="PROSITE" id="PS50097">
    <property type="entry name" value="BTB"/>
    <property type="match status" value="1"/>
</dbReference>
<dbReference type="SUPFAM" id="SSF81698">
    <property type="entry name" value="FF domain"/>
    <property type="match status" value="5"/>
</dbReference>
<evidence type="ECO:0000259" key="19">
    <source>
        <dbReference type="PROSITE" id="PS51649"/>
    </source>
</evidence>
<feature type="compositionally biased region" description="Polar residues" evidence="14">
    <location>
        <begin position="23"/>
        <end position="61"/>
    </location>
</feature>
<dbReference type="Gene3D" id="2.20.70.10">
    <property type="match status" value="2"/>
</dbReference>
<feature type="compositionally biased region" description="Polar residues" evidence="14">
    <location>
        <begin position="519"/>
        <end position="532"/>
    </location>
</feature>
<feature type="compositionally biased region" description="Basic and acidic residues" evidence="14">
    <location>
        <begin position="1331"/>
        <end position="1401"/>
    </location>
</feature>
<dbReference type="Pfam" id="PF03000">
    <property type="entry name" value="NPH3"/>
    <property type="match status" value="1"/>
</dbReference>
<dbReference type="InterPro" id="IPR036443">
    <property type="entry name" value="Znf_RanBP2_sf"/>
</dbReference>
<comment type="function">
    <text evidence="9">TAFs are components of the transcription factor IID (TFIID) complex that is essential for mediating regulation of RNA polymerase transcription.</text>
</comment>
<dbReference type="EMBL" id="RDQH01000342">
    <property type="protein sequence ID" value="RXH70439.1"/>
    <property type="molecule type" value="Genomic_DNA"/>
</dbReference>
<dbReference type="PROSITE" id="PS01159">
    <property type="entry name" value="WW_DOMAIN_1"/>
    <property type="match status" value="2"/>
</dbReference>
<feature type="domain" description="FF" evidence="20">
    <location>
        <begin position="578"/>
        <end position="632"/>
    </location>
</feature>
<evidence type="ECO:0000256" key="10">
    <source>
        <dbReference type="ARBA" id="ARBA00061442"/>
    </source>
</evidence>
<dbReference type="InterPro" id="IPR002713">
    <property type="entry name" value="FF_domain"/>
</dbReference>
<feature type="region of interest" description="Disordered" evidence="14">
    <location>
        <begin position="837"/>
        <end position="861"/>
    </location>
</feature>
<dbReference type="Proteomes" id="UP000290289">
    <property type="component" value="Chromosome 16"/>
</dbReference>
<feature type="region of interest" description="Disordered" evidence="14">
    <location>
        <begin position="1187"/>
        <end position="1214"/>
    </location>
</feature>
<comment type="subcellular location">
    <subcellularLocation>
        <location evidence="1">Nucleus</location>
    </subcellularLocation>
</comment>
<evidence type="ECO:0000313" key="21">
    <source>
        <dbReference type="EMBL" id="RXH70439.1"/>
    </source>
</evidence>
<feature type="domain" description="RRM" evidence="17">
    <location>
        <begin position="1022"/>
        <end position="1108"/>
    </location>
</feature>
<feature type="domain" description="NPH3" evidence="19">
    <location>
        <begin position="1607"/>
        <end position="1859"/>
    </location>
</feature>
<dbReference type="Gene3D" id="1.10.10.440">
    <property type="entry name" value="FF domain"/>
    <property type="match status" value="5"/>
</dbReference>
<dbReference type="InterPro" id="IPR012677">
    <property type="entry name" value="Nucleotide-bd_a/b_plait_sf"/>
</dbReference>
<dbReference type="PROSITE" id="PS51676">
    <property type="entry name" value="FF"/>
    <property type="match status" value="3"/>
</dbReference>
<evidence type="ECO:0008006" key="23">
    <source>
        <dbReference type="Google" id="ProtNLM"/>
    </source>
</evidence>
<dbReference type="InterPro" id="IPR036517">
    <property type="entry name" value="FF_domain_sf"/>
</dbReference>
<accession>A0A498HHH1</accession>
<evidence type="ECO:0000256" key="12">
    <source>
        <dbReference type="PROSITE-ProRule" id="PRU00322"/>
    </source>
</evidence>
<dbReference type="Pfam" id="PF00641">
    <property type="entry name" value="Zn_ribbon_RanBP"/>
    <property type="match status" value="1"/>
</dbReference>
<feature type="region of interest" description="Disordered" evidence="14">
    <location>
        <begin position="83"/>
        <end position="103"/>
    </location>
</feature>
<dbReference type="STRING" id="3750.A0A498HHH1"/>
<keyword evidence="6" id="KW-0862">Zinc</keyword>